<dbReference type="PANTHER" id="PTHR22684">
    <property type="entry name" value="NULP1-RELATED"/>
    <property type="match status" value="1"/>
</dbReference>
<dbReference type="GeneID" id="68357036"/>
<dbReference type="OrthoDB" id="205993at2759"/>
<evidence type="ECO:0000313" key="2">
    <source>
        <dbReference type="EMBL" id="KAH0960754.1"/>
    </source>
</evidence>
<dbReference type="GO" id="GO:0072344">
    <property type="term" value="P:rescue of stalled ribosome"/>
    <property type="evidence" value="ECO:0007669"/>
    <property type="project" value="TreeGrafter"/>
</dbReference>
<feature type="compositionally biased region" description="Basic and acidic residues" evidence="1">
    <location>
        <begin position="122"/>
        <end position="134"/>
    </location>
</feature>
<feature type="compositionally biased region" description="Polar residues" evidence="1">
    <location>
        <begin position="135"/>
        <end position="150"/>
    </location>
</feature>
<comment type="caution">
    <text evidence="2">The sequence shown here is derived from an EMBL/GenBank/DDBJ whole genome shotgun (WGS) entry which is preliminary data.</text>
</comment>
<feature type="region of interest" description="Disordered" evidence="1">
    <location>
        <begin position="668"/>
        <end position="705"/>
    </location>
</feature>
<dbReference type="EMBL" id="JAIZPD010000009">
    <property type="protein sequence ID" value="KAH0960754.1"/>
    <property type="molecule type" value="Genomic_DNA"/>
</dbReference>
<feature type="compositionally biased region" description="Acidic residues" evidence="1">
    <location>
        <begin position="51"/>
        <end position="72"/>
    </location>
</feature>
<feature type="region of interest" description="Disordered" evidence="1">
    <location>
        <begin position="1"/>
        <end position="150"/>
    </location>
</feature>
<protein>
    <submittedName>
        <fullName evidence="2">Transcriptional repressor TCF25 domain-containing protein</fullName>
    </submittedName>
</protein>
<reference evidence="2" key="1">
    <citation type="submission" date="2021-09" db="EMBL/GenBank/DDBJ databases">
        <title>A high-quality genome of the endoparasitic fungus Hirsutella rhossiliensis with a comparison of Hirsutella genomes reveals transposable elements contributing to genome size variation.</title>
        <authorList>
            <person name="Lin R."/>
            <person name="Jiao Y."/>
            <person name="Sun X."/>
            <person name="Ling J."/>
            <person name="Xie B."/>
            <person name="Cheng X."/>
        </authorList>
    </citation>
    <scope>NUCLEOTIDE SEQUENCE</scope>
    <source>
        <strain evidence="2">HR02</strain>
    </source>
</reference>
<sequence>MSSRQLRKLQQQRELEKATESAARESEESEDAEELVASPKPRPNLFAALVGEDEADGDGDGDGKDDDEDDTVNDQGGRDVSQVPPPASSNKSKKRRQQKKKKKAKVPAGGADQGGEDEDEIDKAMKELKVDSRNNDSSSTHNAHNGSRSRMNELLSINTHHLRVVNEMRSLFGRDVMESANAEEQQEGGRRRRAPVQRQVDLETFLREPPGAAKLADVSLRRNVFVQGRDHWPRQSAGGLTMKEVEKAPDGSWTEYAYVHDKEYDSVQVLFFACVQTGDPMRMVHLLKRVPYHASTLLQVSSVAKQDQNMALSAELCERALFTFGRVTTSSFRQSMEQGRARLDFRRPENRQFWLAGYHYLKSLVRKGTYRTALEWAKLLYALDPKDPYAMRHYIHFLAIRARESRWLIDFMDEIDSFCDDRDLIYLRQSLVLARLQTGDVEGARGHLTHGIQRLPWLYCCMFQELNLDAPQSVWGVSSDPDSRSFWVRLYLYQTKELWDNAQATALLQDVARGLGRVDVAALPNDDAPADLGATRLAYLEGQTSLLAVAPRALLDSQPNYDFDPLPPPEPENIFTGEGTRLPWSDGQHQSQGQSAELLAQMRNLMAGQGGPAPPGALFHDDDNDDDEIRALRQADDEELQRDLEAHVGLADGPGLLGMVMQALGIGRDGARRPSDDVADADADDGNGLPGAWPAEDEEGARDGL</sequence>
<evidence type="ECO:0000256" key="1">
    <source>
        <dbReference type="SAM" id="MobiDB-lite"/>
    </source>
</evidence>
<gene>
    <name evidence="2" type="ORF">HRG_07907</name>
</gene>
<dbReference type="RefSeq" id="XP_044718267.1">
    <property type="nucleotide sequence ID" value="XM_044866378.1"/>
</dbReference>
<evidence type="ECO:0000313" key="3">
    <source>
        <dbReference type="Proteomes" id="UP000824596"/>
    </source>
</evidence>
<dbReference type="Proteomes" id="UP000824596">
    <property type="component" value="Unassembled WGS sequence"/>
</dbReference>
<proteinExistence type="predicted"/>
<dbReference type="AlphaFoldDB" id="A0A9P8SG46"/>
<dbReference type="GO" id="GO:1990116">
    <property type="term" value="P:ribosome-associated ubiquitin-dependent protein catabolic process"/>
    <property type="evidence" value="ECO:0007669"/>
    <property type="project" value="TreeGrafter"/>
</dbReference>
<dbReference type="Pfam" id="PF04910">
    <property type="entry name" value="Tcf25"/>
    <property type="match status" value="1"/>
</dbReference>
<dbReference type="InterPro" id="IPR006994">
    <property type="entry name" value="TCF25/Rqc1"/>
</dbReference>
<dbReference type="GO" id="GO:1990112">
    <property type="term" value="C:RQC complex"/>
    <property type="evidence" value="ECO:0007669"/>
    <property type="project" value="TreeGrafter"/>
</dbReference>
<feature type="compositionally biased region" description="Basic residues" evidence="1">
    <location>
        <begin position="91"/>
        <end position="105"/>
    </location>
</feature>
<feature type="compositionally biased region" description="Basic and acidic residues" evidence="1">
    <location>
        <begin position="11"/>
        <end position="26"/>
    </location>
</feature>
<name>A0A9P8SG46_9HYPO</name>
<organism evidence="2 3">
    <name type="scientific">Hirsutella rhossiliensis</name>
    <dbReference type="NCBI Taxonomy" id="111463"/>
    <lineage>
        <taxon>Eukaryota</taxon>
        <taxon>Fungi</taxon>
        <taxon>Dikarya</taxon>
        <taxon>Ascomycota</taxon>
        <taxon>Pezizomycotina</taxon>
        <taxon>Sordariomycetes</taxon>
        <taxon>Hypocreomycetidae</taxon>
        <taxon>Hypocreales</taxon>
        <taxon>Ophiocordycipitaceae</taxon>
        <taxon>Hirsutella</taxon>
    </lineage>
</organism>
<accession>A0A9P8SG46</accession>
<feature type="compositionally biased region" description="Acidic residues" evidence="1">
    <location>
        <begin position="695"/>
        <end position="705"/>
    </location>
</feature>
<keyword evidence="3" id="KW-1185">Reference proteome</keyword>
<dbReference type="PANTHER" id="PTHR22684:SF0">
    <property type="entry name" value="RIBOSOME QUALITY CONTROL COMPLEX SUBUNIT TCF25"/>
    <property type="match status" value="1"/>
</dbReference>